<keyword evidence="2" id="KW-1185">Reference proteome</keyword>
<accession>A0A0E3SRY9</accession>
<dbReference type="HOGENOM" id="CLU_063180_0_0_2"/>
<keyword evidence="1" id="KW-0067">ATP-binding</keyword>
<dbReference type="KEGG" id="mmet:MCMEM_1778"/>
<protein>
    <submittedName>
        <fullName evidence="1">Protein export cytoplasm protein SecA ATPase RNA helicase</fullName>
    </submittedName>
</protein>
<keyword evidence="1" id="KW-0547">Nucleotide-binding</keyword>
<evidence type="ECO:0000313" key="1">
    <source>
        <dbReference type="EMBL" id="AKB85831.1"/>
    </source>
</evidence>
<dbReference type="AlphaFoldDB" id="A0A0E3SRY9"/>
<gene>
    <name evidence="1" type="ORF">MCMEM_1778</name>
</gene>
<name>A0A0E3SRY9_METMT</name>
<dbReference type="EMBL" id="CP009518">
    <property type="protein sequence ID" value="AKB85831.1"/>
    <property type="molecule type" value="Genomic_DNA"/>
</dbReference>
<dbReference type="GeneID" id="24894346"/>
<dbReference type="OrthoDB" id="142535at2157"/>
<sequence>MDFEKEVTDYLSEKGYVRREKLIEDLVERHSDDRGYSKPTIDRKLNKMIKSKIILNPNYDELSEYNIEETDKRASYLIFTETLKLKKHLDEVLELLKSEDDIDKRLALQEIEYYKKKYVLDGSQLDSIIQNLDNEDQELIYELLLTIFDHIVNKKIKPLNEPDLLIKLKFLLKQKFKVPTTHGSPKQYIIRLLGYYDDEAVIEQLIKDAKTVKDFSTVKSCYTENETSNVIEKHRTELFNLQRELTKEGKDEAVHFVSDIRRQAMKNLDILD</sequence>
<organism evidence="1 2">
    <name type="scientific">Methanococcoides methylutens MM1</name>
    <dbReference type="NCBI Taxonomy" id="1434104"/>
    <lineage>
        <taxon>Archaea</taxon>
        <taxon>Methanobacteriati</taxon>
        <taxon>Methanobacteriota</taxon>
        <taxon>Stenosarchaea group</taxon>
        <taxon>Methanomicrobia</taxon>
        <taxon>Methanosarcinales</taxon>
        <taxon>Methanosarcinaceae</taxon>
        <taxon>Methanococcoides</taxon>
    </lineage>
</organism>
<reference evidence="1 2" key="1">
    <citation type="submission" date="2014-07" db="EMBL/GenBank/DDBJ databases">
        <title>Methanogenic archaea and the global carbon cycle.</title>
        <authorList>
            <person name="Henriksen J.R."/>
            <person name="Luke J."/>
            <person name="Reinhart S."/>
            <person name="Benedict M.N."/>
            <person name="Youngblut N.D."/>
            <person name="Metcalf M.E."/>
            <person name="Whitaker R.J."/>
            <person name="Metcalf W.W."/>
        </authorList>
    </citation>
    <scope>NUCLEOTIDE SEQUENCE [LARGE SCALE GENOMIC DNA]</scope>
    <source>
        <strain evidence="1 2">MM1</strain>
    </source>
</reference>
<evidence type="ECO:0000313" key="2">
    <source>
        <dbReference type="Proteomes" id="UP000033048"/>
    </source>
</evidence>
<proteinExistence type="predicted"/>
<dbReference type="GO" id="GO:0004386">
    <property type="term" value="F:helicase activity"/>
    <property type="evidence" value="ECO:0007669"/>
    <property type="project" value="UniProtKB-KW"/>
</dbReference>
<dbReference type="RefSeq" id="WP_048205875.1">
    <property type="nucleotide sequence ID" value="NZ_CP009518.1"/>
</dbReference>
<dbReference type="Proteomes" id="UP000033048">
    <property type="component" value="Chromosome"/>
</dbReference>
<keyword evidence="1" id="KW-0347">Helicase</keyword>
<keyword evidence="1" id="KW-0378">Hydrolase</keyword>